<feature type="active site" description="Proton donor/acceptor" evidence="6">
    <location>
        <position position="519"/>
    </location>
</feature>
<dbReference type="GO" id="GO:0008611">
    <property type="term" value="P:ether lipid biosynthetic process"/>
    <property type="evidence" value="ECO:0007669"/>
    <property type="project" value="UniProtKB-UniPathway"/>
</dbReference>
<evidence type="ECO:0000256" key="10">
    <source>
        <dbReference type="RuleBase" id="RU363113"/>
    </source>
</evidence>
<dbReference type="Gene3D" id="3.30.43.10">
    <property type="entry name" value="Uridine Diphospho-n-acetylenolpyruvylglucosamine Reductase, domain 2"/>
    <property type="match status" value="1"/>
</dbReference>
<evidence type="ECO:0000256" key="9">
    <source>
        <dbReference type="PIRSR" id="PIRSR625650-4"/>
    </source>
</evidence>
<comment type="cofactor">
    <cofactor evidence="8 10">
        <name>FAD</name>
        <dbReference type="ChEBI" id="CHEBI:57692"/>
    </cofactor>
</comment>
<dbReference type="PANTHER" id="PTHR46568">
    <property type="entry name" value="ALKYLDIHYDROXYACETONEPHOSPHATE SYNTHASE, PEROXISOMAL"/>
    <property type="match status" value="1"/>
</dbReference>
<evidence type="ECO:0000256" key="6">
    <source>
        <dbReference type="PIRSR" id="PIRSR625650-1"/>
    </source>
</evidence>
<dbReference type="InterPro" id="IPR016171">
    <property type="entry name" value="Vanillyl_alc_oxidase_C-sub2"/>
</dbReference>
<accession>A0A813RC93</accession>
<comment type="subunit">
    <text evidence="10">Homodimer.</text>
</comment>
<organism evidence="12 15">
    <name type="scientific">Adineta ricciae</name>
    <name type="common">Rotifer</name>
    <dbReference type="NCBI Taxonomy" id="249248"/>
    <lineage>
        <taxon>Eukaryota</taxon>
        <taxon>Metazoa</taxon>
        <taxon>Spiralia</taxon>
        <taxon>Gnathifera</taxon>
        <taxon>Rotifera</taxon>
        <taxon>Eurotatoria</taxon>
        <taxon>Bdelloidea</taxon>
        <taxon>Adinetida</taxon>
        <taxon>Adinetidae</taxon>
        <taxon>Adineta</taxon>
    </lineage>
</organism>
<dbReference type="InterPro" id="IPR036318">
    <property type="entry name" value="FAD-bd_PCMH-like_sf"/>
</dbReference>
<dbReference type="InterPro" id="IPR025650">
    <property type="entry name" value="Alkyl-DHAP_Synthase"/>
</dbReference>
<comment type="pathway">
    <text evidence="1 10">Glycerolipid metabolism; ether lipid biosynthesis.</text>
</comment>
<dbReference type="OrthoDB" id="7786253at2759"/>
<dbReference type="SUPFAM" id="SSF56176">
    <property type="entry name" value="FAD-binding/transporter-associated domain-like"/>
    <property type="match status" value="1"/>
</dbReference>
<reference evidence="12" key="1">
    <citation type="submission" date="2021-02" db="EMBL/GenBank/DDBJ databases">
        <authorList>
            <person name="Nowell W R."/>
        </authorList>
    </citation>
    <scope>NUCLEOTIDE SEQUENCE</scope>
</reference>
<dbReference type="Gene3D" id="3.30.70.3450">
    <property type="match status" value="1"/>
</dbReference>
<evidence type="ECO:0000313" key="12">
    <source>
        <dbReference type="EMBL" id="CAF0779081.1"/>
    </source>
</evidence>
<dbReference type="GO" id="GO:0008609">
    <property type="term" value="F:alkylglycerone-phosphate synthase activity"/>
    <property type="evidence" value="ECO:0007669"/>
    <property type="project" value="UniProtKB-EC"/>
</dbReference>
<dbReference type="GO" id="GO:0005777">
    <property type="term" value="C:peroxisome"/>
    <property type="evidence" value="ECO:0007669"/>
    <property type="project" value="UniProtKB-SubCell"/>
</dbReference>
<feature type="domain" description="FAD-binding PCMH-type" evidence="11">
    <location>
        <begin position="143"/>
        <end position="325"/>
    </location>
</feature>
<comment type="similarity">
    <text evidence="2 10">Belongs to the FAD-binding oxidoreductase/transferase type 4 family.</text>
</comment>
<dbReference type="InterPro" id="IPR016169">
    <property type="entry name" value="FAD-bd_PCMH_sub2"/>
</dbReference>
<dbReference type="Proteomes" id="UP000663828">
    <property type="component" value="Unassembled WGS sequence"/>
</dbReference>
<dbReference type="InterPro" id="IPR006094">
    <property type="entry name" value="Oxid_FAD_bind_N"/>
</dbReference>
<evidence type="ECO:0000256" key="7">
    <source>
        <dbReference type="PIRSR" id="PIRSR625650-2"/>
    </source>
</evidence>
<dbReference type="GO" id="GO:0071949">
    <property type="term" value="F:FAD binding"/>
    <property type="evidence" value="ECO:0007669"/>
    <property type="project" value="InterPro"/>
</dbReference>
<dbReference type="SUPFAM" id="SSF55103">
    <property type="entry name" value="FAD-linked oxidases, C-terminal domain"/>
    <property type="match status" value="1"/>
</dbReference>
<evidence type="ECO:0000313" key="13">
    <source>
        <dbReference type="EMBL" id="CAF1324083.1"/>
    </source>
</evidence>
<dbReference type="InterPro" id="IPR016164">
    <property type="entry name" value="FAD-linked_Oxase-like_C"/>
</dbReference>
<evidence type="ECO:0000256" key="2">
    <source>
        <dbReference type="ARBA" id="ARBA00008000"/>
    </source>
</evidence>
<dbReference type="InterPro" id="IPR016166">
    <property type="entry name" value="FAD-bd_PCMH"/>
</dbReference>
<dbReference type="EMBL" id="CAJNOJ010000009">
    <property type="protein sequence ID" value="CAF0779081.1"/>
    <property type="molecule type" value="Genomic_DNA"/>
</dbReference>
<comment type="subcellular location">
    <subcellularLocation>
        <location evidence="10">Peroxisome</location>
    </subcellularLocation>
</comment>
<evidence type="ECO:0000256" key="1">
    <source>
        <dbReference type="ARBA" id="ARBA00004670"/>
    </source>
</evidence>
<evidence type="ECO:0000259" key="11">
    <source>
        <dbReference type="PROSITE" id="PS51387"/>
    </source>
</evidence>
<evidence type="ECO:0000256" key="4">
    <source>
        <dbReference type="ARBA" id="ARBA00022630"/>
    </source>
</evidence>
<keyword evidence="10" id="KW-0808">Transferase</keyword>
<proteinExistence type="inferred from homology"/>
<evidence type="ECO:0000256" key="3">
    <source>
        <dbReference type="ARBA" id="ARBA00012385"/>
    </source>
</evidence>
<evidence type="ECO:0000256" key="5">
    <source>
        <dbReference type="ARBA" id="ARBA00022827"/>
    </source>
</evidence>
<comment type="catalytic activity">
    <reaction evidence="10">
        <text>a long chain fatty alcohol + a 1-acylglycerone 3-phosphate = a 1-O-alkylglycerone 3-phosphate + a long-chain fatty acid + H(+)</text>
        <dbReference type="Rhea" id="RHEA:36171"/>
        <dbReference type="ChEBI" id="CHEBI:15378"/>
        <dbReference type="ChEBI" id="CHEBI:17135"/>
        <dbReference type="ChEBI" id="CHEBI:57534"/>
        <dbReference type="ChEBI" id="CHEBI:57560"/>
        <dbReference type="ChEBI" id="CHEBI:73315"/>
        <dbReference type="EC" id="2.5.1.26"/>
    </reaction>
</comment>
<comment type="function">
    <text evidence="10">Catalyzes the exchange of an acyl for a long-chain alkyl group and the formation of the ether bond in the biosynthesis of ether phospholipids.</text>
</comment>
<dbReference type="EMBL" id="CAJNOR010002655">
    <property type="protein sequence ID" value="CAF1324083.1"/>
    <property type="molecule type" value="Genomic_DNA"/>
</dbReference>
<dbReference type="AlphaFoldDB" id="A0A813RC93"/>
<dbReference type="Gene3D" id="3.30.160.650">
    <property type="match status" value="1"/>
</dbReference>
<feature type="binding site" evidence="7">
    <location>
        <position position="456"/>
    </location>
    <ligand>
        <name>substrate</name>
    </ligand>
</feature>
<keyword evidence="5 8" id="KW-0274">FAD</keyword>
<gene>
    <name evidence="12" type="ORF">EDS130_LOCUS3738</name>
    <name evidence="13" type="ORF">XAT740_LOCUS30072</name>
</gene>
<dbReference type="Gene3D" id="3.30.465.10">
    <property type="match status" value="1"/>
</dbReference>
<dbReference type="InterPro" id="IPR004113">
    <property type="entry name" value="FAD-bd_oxidored_4_C"/>
</dbReference>
<sequence>MATEGKGDAATTGAGTSTTIPLHRQELLKWQGWGYRDSRFFINSNGLIEFSGSRYLLSGHVLPRLKDWMFSKLHASIDNYSPSVQEPNPDYIPEPILNSSFINDFQSSLGSTVQYSSDMNDRLFHGHGHTLEEIWKLRHGGKFDRLPDWVVWPRNHSDVEKIVRLATKHNVCLIPFGGGTSVTWALLCPANEKRMIVSVDTSQMNKILYLDEKNLTARIQSGIIGQDLERELAKKGYCTGHEPDSMEFSSLGGWVATRASGMKKNVYGNIEDLVVHVTMVTPKGTIEKSCLGPRQSIGPDINHVIMGSEGTLGIVTEVTMKIRPLPACKKYGSIVFPDFESGVACLREIARLRSAPASIRLLDNEQFLFGQALATDNKGMLHSLVDNMKKLYITKIKGFDVNRMCAATLLFEGTTNEVNQREKFVYDIAQKYNGMPAGEENGLKGYTLTFMIAYLRDVGLDYRIVAESFETSVPWDRVIDLCRNVKKRIITECEKNGVKYPPFSSCRVTQTYDAGACVYFYFVMNYNDMRAGNDPVHVYELVEQAAREEVLANGGSLSHHHGVGKIRTKWIKQAVSDLGVGTMKSIKEYLDPTNIFGSQNLIPDSEEPKEQHLKAKL</sequence>
<comment type="caution">
    <text evidence="12">The sequence shown here is derived from an EMBL/GenBank/DDBJ whole genome shotgun (WGS) entry which is preliminary data.</text>
</comment>
<dbReference type="Gene3D" id="1.10.45.10">
    <property type="entry name" value="Vanillyl-alcohol Oxidase, Chain A, domain 4"/>
    <property type="match status" value="1"/>
</dbReference>
<keyword evidence="14" id="KW-1185">Reference proteome</keyword>
<feature type="site" description="Important for enzyme activity" evidence="9">
    <location>
        <position position="360"/>
    </location>
</feature>
<name>A0A813RC93_ADIRI</name>
<dbReference type="PANTHER" id="PTHR46568:SF1">
    <property type="entry name" value="ALKYLDIHYDROXYACETONEPHOSPHATE SYNTHASE, PEROXISOMAL"/>
    <property type="match status" value="1"/>
</dbReference>
<protein>
    <recommendedName>
        <fullName evidence="3 10">Alkylglycerone-phosphate synthase</fullName>
        <shortName evidence="10">Alkyl-DHAP synthase</shortName>
        <ecNumber evidence="3 10">2.5.1.26</ecNumber>
    </recommendedName>
</protein>
<dbReference type="Pfam" id="PF02913">
    <property type="entry name" value="FAD-oxidase_C"/>
    <property type="match status" value="1"/>
</dbReference>
<dbReference type="Gene3D" id="3.30.300.330">
    <property type="match status" value="1"/>
</dbReference>
<dbReference type="Pfam" id="PF01565">
    <property type="entry name" value="FAD_binding_4"/>
    <property type="match status" value="1"/>
</dbReference>
<feature type="binding site" evidence="8">
    <location>
        <begin position="257"/>
        <end position="260"/>
    </location>
    <ligand>
        <name>FAD</name>
        <dbReference type="ChEBI" id="CHEBI:57692"/>
    </ligand>
</feature>
<evidence type="ECO:0000256" key="8">
    <source>
        <dbReference type="PIRSR" id="PIRSR625650-3"/>
    </source>
</evidence>
<dbReference type="InterPro" id="IPR016167">
    <property type="entry name" value="FAD-bd_PCMH_sub1"/>
</dbReference>
<evidence type="ECO:0000313" key="15">
    <source>
        <dbReference type="Proteomes" id="UP000663852"/>
    </source>
</evidence>
<dbReference type="UniPathway" id="UPA00781"/>
<dbReference type="Proteomes" id="UP000663852">
    <property type="component" value="Unassembled WGS sequence"/>
</dbReference>
<feature type="binding site" evidence="8">
    <location>
        <begin position="309"/>
        <end position="315"/>
    </location>
    <ligand>
        <name>FAD</name>
        <dbReference type="ChEBI" id="CHEBI:57692"/>
    </ligand>
</feature>
<keyword evidence="10" id="KW-0576">Peroxisome</keyword>
<dbReference type="EC" id="2.5.1.26" evidence="3 10"/>
<keyword evidence="10" id="KW-0443">Lipid metabolism</keyword>
<dbReference type="PROSITE" id="PS51387">
    <property type="entry name" value="FAD_PCMH"/>
    <property type="match status" value="1"/>
</dbReference>
<keyword evidence="4 10" id="KW-0285">Flavoprotein</keyword>
<evidence type="ECO:0000313" key="14">
    <source>
        <dbReference type="Proteomes" id="UP000663828"/>
    </source>
</evidence>
<feature type="binding site" evidence="8">
    <location>
        <begin position="175"/>
        <end position="181"/>
    </location>
    <ligand>
        <name>FAD</name>
        <dbReference type="ChEBI" id="CHEBI:57692"/>
    </ligand>
</feature>
<keyword evidence="10" id="KW-0444">Lipid biosynthesis</keyword>